<dbReference type="Proteomes" id="UP000608522">
    <property type="component" value="Unassembled WGS sequence"/>
</dbReference>
<protein>
    <submittedName>
        <fullName evidence="2">Uncharacterized protein</fullName>
    </submittedName>
</protein>
<comment type="caution">
    <text evidence="2">The sequence shown here is derived from an EMBL/GenBank/DDBJ whole genome shotgun (WGS) entry which is preliminary data.</text>
</comment>
<organism evidence="2 3">
    <name type="scientific">Streptomyces spororaveus</name>
    <dbReference type="NCBI Taxonomy" id="284039"/>
    <lineage>
        <taxon>Bacteria</taxon>
        <taxon>Bacillati</taxon>
        <taxon>Actinomycetota</taxon>
        <taxon>Actinomycetes</taxon>
        <taxon>Kitasatosporales</taxon>
        <taxon>Streptomycetaceae</taxon>
        <taxon>Streptomyces</taxon>
    </lineage>
</organism>
<feature type="compositionally biased region" description="Basic residues" evidence="1">
    <location>
        <begin position="1"/>
        <end position="14"/>
    </location>
</feature>
<feature type="region of interest" description="Disordered" evidence="1">
    <location>
        <begin position="1"/>
        <end position="53"/>
    </location>
</feature>
<dbReference type="RefSeq" id="WP_202201846.1">
    <property type="nucleotide sequence ID" value="NZ_BAAATO010000029.1"/>
</dbReference>
<sequence>MGRRKPGKQRRPRDRRGAAEYPLREPAPPGPIHRDRDRVLDTGRPPVLGERTAAAPRTCRPDLMLHDLPLQAAMAVVYVRCCRGRREEPDFEEFAARHHDGDAEAARSAWDLAWSSGHIEQRGCEACPAGHLCTRT</sequence>
<evidence type="ECO:0000313" key="2">
    <source>
        <dbReference type="EMBL" id="GHI80496.1"/>
    </source>
</evidence>
<dbReference type="EMBL" id="BNED01000005">
    <property type="protein sequence ID" value="GHI80496.1"/>
    <property type="molecule type" value="Genomic_DNA"/>
</dbReference>
<feature type="compositionally biased region" description="Basic and acidic residues" evidence="1">
    <location>
        <begin position="32"/>
        <end position="41"/>
    </location>
</feature>
<evidence type="ECO:0000256" key="1">
    <source>
        <dbReference type="SAM" id="MobiDB-lite"/>
    </source>
</evidence>
<proteinExistence type="predicted"/>
<evidence type="ECO:0000313" key="3">
    <source>
        <dbReference type="Proteomes" id="UP000608522"/>
    </source>
</evidence>
<gene>
    <name evidence="2" type="ORF">Sspor_60570</name>
</gene>
<name>A0ABQ3TJB3_9ACTN</name>
<keyword evidence="3" id="KW-1185">Reference proteome</keyword>
<reference evidence="3" key="1">
    <citation type="submission" date="2023-07" db="EMBL/GenBank/DDBJ databases">
        <title>Whole genome shotgun sequence of Streptomyces spororaveus NBRC 15456.</title>
        <authorList>
            <person name="Komaki H."/>
            <person name="Tamura T."/>
        </authorList>
    </citation>
    <scope>NUCLEOTIDE SEQUENCE [LARGE SCALE GENOMIC DNA]</scope>
    <source>
        <strain evidence="3">NBRC 15456</strain>
    </source>
</reference>
<accession>A0ABQ3TJB3</accession>